<feature type="signal peptide" evidence="1">
    <location>
        <begin position="1"/>
        <end position="21"/>
    </location>
</feature>
<comment type="caution">
    <text evidence="2">The sequence shown here is derived from an EMBL/GenBank/DDBJ whole genome shotgun (WGS) entry which is preliminary data.</text>
</comment>
<evidence type="ECO:0000256" key="1">
    <source>
        <dbReference type="SAM" id="SignalP"/>
    </source>
</evidence>
<sequence length="152" mass="16981">MIFFHLAIISLLSTLWSFCLGVTAMPCMPCQASHRRATALDQMLPPRGLYSPKITNPTNESLWTVGSDVTVTWDLRDMLKNTTNPKGTILLGYLEDGSDEEHLNIKHPLASGFDIKEGFVTFKCPKVDSRKDYIVVLFGDSGNRSPTFTIQK</sequence>
<keyword evidence="1" id="KW-0732">Signal</keyword>
<accession>A0A8H4QU08</accession>
<protein>
    <submittedName>
        <fullName evidence="2">Uncharacterized protein</fullName>
    </submittedName>
</protein>
<dbReference type="AlphaFoldDB" id="A0A8H4QU08"/>
<dbReference type="EMBL" id="JAACJL010000030">
    <property type="protein sequence ID" value="KAF4617374.1"/>
    <property type="molecule type" value="Genomic_DNA"/>
</dbReference>
<feature type="chain" id="PRO_5034723626" evidence="1">
    <location>
        <begin position="22"/>
        <end position="152"/>
    </location>
</feature>
<keyword evidence="3" id="KW-1185">Reference proteome</keyword>
<gene>
    <name evidence="2" type="ORF">D9613_005680</name>
</gene>
<dbReference type="Proteomes" id="UP000521872">
    <property type="component" value="Unassembled WGS sequence"/>
</dbReference>
<evidence type="ECO:0000313" key="3">
    <source>
        <dbReference type="Proteomes" id="UP000521872"/>
    </source>
</evidence>
<organism evidence="2 3">
    <name type="scientific">Agrocybe pediades</name>
    <dbReference type="NCBI Taxonomy" id="84607"/>
    <lineage>
        <taxon>Eukaryota</taxon>
        <taxon>Fungi</taxon>
        <taxon>Dikarya</taxon>
        <taxon>Basidiomycota</taxon>
        <taxon>Agaricomycotina</taxon>
        <taxon>Agaricomycetes</taxon>
        <taxon>Agaricomycetidae</taxon>
        <taxon>Agaricales</taxon>
        <taxon>Agaricineae</taxon>
        <taxon>Strophariaceae</taxon>
        <taxon>Agrocybe</taxon>
    </lineage>
</organism>
<reference evidence="2 3" key="1">
    <citation type="submission" date="2019-12" db="EMBL/GenBank/DDBJ databases">
        <authorList>
            <person name="Floudas D."/>
            <person name="Bentzer J."/>
            <person name="Ahren D."/>
            <person name="Johansson T."/>
            <person name="Persson P."/>
            <person name="Tunlid A."/>
        </authorList>
    </citation>
    <scope>NUCLEOTIDE SEQUENCE [LARGE SCALE GENOMIC DNA]</scope>
    <source>
        <strain evidence="2 3">CBS 102.39</strain>
    </source>
</reference>
<proteinExistence type="predicted"/>
<name>A0A8H4QU08_9AGAR</name>
<evidence type="ECO:0000313" key="2">
    <source>
        <dbReference type="EMBL" id="KAF4617374.1"/>
    </source>
</evidence>